<reference evidence="2 3" key="1">
    <citation type="journal article" date="2018" name="Mycol. Prog.">
        <title>Coniella lustricola, a new species from submerged detritus.</title>
        <authorList>
            <person name="Raudabaugh D.B."/>
            <person name="Iturriaga T."/>
            <person name="Carver A."/>
            <person name="Mondo S."/>
            <person name="Pangilinan J."/>
            <person name="Lipzen A."/>
            <person name="He G."/>
            <person name="Amirebrahimi M."/>
            <person name="Grigoriev I.V."/>
            <person name="Miller A.N."/>
        </authorList>
    </citation>
    <scope>NUCLEOTIDE SEQUENCE [LARGE SCALE GENOMIC DNA]</scope>
    <source>
        <strain evidence="2 3">B22-T-1</strain>
    </source>
</reference>
<feature type="region of interest" description="Disordered" evidence="1">
    <location>
        <begin position="27"/>
        <end position="285"/>
    </location>
</feature>
<feature type="region of interest" description="Disordered" evidence="1">
    <location>
        <begin position="364"/>
        <end position="406"/>
    </location>
</feature>
<feature type="compositionally biased region" description="Acidic residues" evidence="1">
    <location>
        <begin position="124"/>
        <end position="138"/>
    </location>
</feature>
<sequence length="406" mass="44413">MSATAFFFEPEPGKPAEYPLMQPAGFKRGWTFQRPNPSISAPCDGGSGSGGNGNGNGNANGGQQQRRPHPRRPARLAEAAPLSPKSRLVRIALEDESHPCTPRTPLFQAQQDEDGRMKMKQEVLDDVAMDDDDEDEDEEGRKSPVAGSSLSLSSAMSNETRISSRSSMCPPRESTVAAQLKDSIFNYSEQTQGGCVPDEDEDVDPLQNYEDDYGDEDLIVYGDEYEDEEDLDDFDFDDDDSYHDGYYDNHHHNNNSNQHYEHGYDRGYEQGQTSSQQDDGLDNEPLEPFSECYSCGLPCEHPSTTTTPAPSGESQHYFIDVHDGLRRKAAYLFCWKCVAVFLSQMHRMPHPGCGHLSSLGGRGGGGGGCRRASARGSSGCGSQRGAKGRASAGSSAGRRRRSQGSR</sequence>
<gene>
    <name evidence="2" type="ORF">BD289DRAFT_454124</name>
</gene>
<dbReference type="EMBL" id="KZ678470">
    <property type="protein sequence ID" value="PSR82797.1"/>
    <property type="molecule type" value="Genomic_DNA"/>
</dbReference>
<evidence type="ECO:0000313" key="2">
    <source>
        <dbReference type="EMBL" id="PSR82797.1"/>
    </source>
</evidence>
<name>A0A2T3A4S9_9PEZI</name>
<feature type="compositionally biased region" description="Low complexity" evidence="1">
    <location>
        <begin position="370"/>
        <end position="396"/>
    </location>
</feature>
<protein>
    <submittedName>
        <fullName evidence="2">Uncharacterized protein</fullName>
    </submittedName>
</protein>
<evidence type="ECO:0000256" key="1">
    <source>
        <dbReference type="SAM" id="MobiDB-lite"/>
    </source>
</evidence>
<keyword evidence="3" id="KW-1185">Reference proteome</keyword>
<dbReference type="OrthoDB" id="10364726at2759"/>
<feature type="compositionally biased region" description="Basic residues" evidence="1">
    <location>
        <begin position="397"/>
        <end position="406"/>
    </location>
</feature>
<accession>A0A2T3A4S9</accession>
<feature type="compositionally biased region" description="Polar residues" evidence="1">
    <location>
        <begin position="155"/>
        <end position="167"/>
    </location>
</feature>
<proteinExistence type="predicted"/>
<dbReference type="AlphaFoldDB" id="A0A2T3A4S9"/>
<feature type="compositionally biased region" description="Gly residues" evidence="1">
    <location>
        <begin position="45"/>
        <end position="60"/>
    </location>
</feature>
<evidence type="ECO:0000313" key="3">
    <source>
        <dbReference type="Proteomes" id="UP000241462"/>
    </source>
</evidence>
<feature type="compositionally biased region" description="Basic and acidic residues" evidence="1">
    <location>
        <begin position="242"/>
        <end position="251"/>
    </location>
</feature>
<dbReference type="Proteomes" id="UP000241462">
    <property type="component" value="Unassembled WGS sequence"/>
</dbReference>
<feature type="compositionally biased region" description="Basic and acidic residues" evidence="1">
    <location>
        <begin position="113"/>
        <end position="123"/>
    </location>
</feature>
<feature type="region of interest" description="Disordered" evidence="1">
    <location>
        <begin position="1"/>
        <end position="20"/>
    </location>
</feature>
<dbReference type="InParanoid" id="A0A2T3A4S9"/>
<organism evidence="2 3">
    <name type="scientific">Coniella lustricola</name>
    <dbReference type="NCBI Taxonomy" id="2025994"/>
    <lineage>
        <taxon>Eukaryota</taxon>
        <taxon>Fungi</taxon>
        <taxon>Dikarya</taxon>
        <taxon>Ascomycota</taxon>
        <taxon>Pezizomycotina</taxon>
        <taxon>Sordariomycetes</taxon>
        <taxon>Sordariomycetidae</taxon>
        <taxon>Diaporthales</taxon>
        <taxon>Schizoparmaceae</taxon>
        <taxon>Coniella</taxon>
    </lineage>
</organism>
<feature type="compositionally biased region" description="Acidic residues" evidence="1">
    <location>
        <begin position="197"/>
        <end position="241"/>
    </location>
</feature>
<feature type="compositionally biased region" description="Basic and acidic residues" evidence="1">
    <location>
        <begin position="259"/>
        <end position="268"/>
    </location>
</feature>